<keyword evidence="4" id="KW-1185">Reference proteome</keyword>
<name>A0A0N4Y5J6_NIPBR</name>
<gene>
    <name evidence="3" type="ORF">NBR_LOCUS11276</name>
</gene>
<feature type="compositionally biased region" description="Low complexity" evidence="2">
    <location>
        <begin position="77"/>
        <end position="89"/>
    </location>
</feature>
<feature type="compositionally biased region" description="Basic residues" evidence="2">
    <location>
        <begin position="90"/>
        <end position="114"/>
    </location>
</feature>
<dbReference type="AlphaFoldDB" id="A0A0N4Y5J6"/>
<sequence>MTEIREHDQQNAVRLAQEKDLLAGQIQNLEREVEQLKKAAEEFEGFRNFWKNRAEERAAQNRKPPANSYQSPEKNPRAGGATGSSTTPTRRSRKPRGPRRCRLSRGRRTRRGTPLRRECGERPPPGSTPRQQRSTTRRQGAQKHPKR</sequence>
<accession>A0A0N4Y5J6</accession>
<feature type="region of interest" description="Disordered" evidence="2">
    <location>
        <begin position="54"/>
        <end position="147"/>
    </location>
</feature>
<dbReference type="WBParaSite" id="NBR_0001127501-mRNA-1">
    <property type="protein sequence ID" value="NBR_0001127501-mRNA-1"/>
    <property type="gene ID" value="NBR_0001127501"/>
</dbReference>
<organism evidence="5">
    <name type="scientific">Nippostrongylus brasiliensis</name>
    <name type="common">Rat hookworm</name>
    <dbReference type="NCBI Taxonomy" id="27835"/>
    <lineage>
        <taxon>Eukaryota</taxon>
        <taxon>Metazoa</taxon>
        <taxon>Ecdysozoa</taxon>
        <taxon>Nematoda</taxon>
        <taxon>Chromadorea</taxon>
        <taxon>Rhabditida</taxon>
        <taxon>Rhabditina</taxon>
        <taxon>Rhabditomorpha</taxon>
        <taxon>Strongyloidea</taxon>
        <taxon>Heligmosomidae</taxon>
        <taxon>Nippostrongylus</taxon>
    </lineage>
</organism>
<reference evidence="3 4" key="2">
    <citation type="submission" date="2018-11" db="EMBL/GenBank/DDBJ databases">
        <authorList>
            <consortium name="Pathogen Informatics"/>
        </authorList>
    </citation>
    <scope>NUCLEOTIDE SEQUENCE [LARGE SCALE GENOMIC DNA]</scope>
</reference>
<evidence type="ECO:0000313" key="3">
    <source>
        <dbReference type="EMBL" id="VDL74865.1"/>
    </source>
</evidence>
<feature type="compositionally biased region" description="Low complexity" evidence="2">
    <location>
        <begin position="128"/>
        <end position="139"/>
    </location>
</feature>
<reference evidence="5" key="1">
    <citation type="submission" date="2017-02" db="UniProtKB">
        <authorList>
            <consortium name="WormBaseParasite"/>
        </authorList>
    </citation>
    <scope>IDENTIFICATION</scope>
</reference>
<evidence type="ECO:0000256" key="2">
    <source>
        <dbReference type="SAM" id="MobiDB-lite"/>
    </source>
</evidence>
<evidence type="ECO:0000313" key="4">
    <source>
        <dbReference type="Proteomes" id="UP000271162"/>
    </source>
</evidence>
<evidence type="ECO:0000313" key="5">
    <source>
        <dbReference type="WBParaSite" id="NBR_0001127501-mRNA-1"/>
    </source>
</evidence>
<proteinExistence type="predicted"/>
<protein>
    <submittedName>
        <fullName evidence="5">Transposase</fullName>
    </submittedName>
</protein>
<keyword evidence="1" id="KW-0175">Coiled coil</keyword>
<evidence type="ECO:0000256" key="1">
    <source>
        <dbReference type="SAM" id="Coils"/>
    </source>
</evidence>
<dbReference type="Proteomes" id="UP000271162">
    <property type="component" value="Unassembled WGS sequence"/>
</dbReference>
<dbReference type="EMBL" id="UYSL01020493">
    <property type="protein sequence ID" value="VDL74865.1"/>
    <property type="molecule type" value="Genomic_DNA"/>
</dbReference>
<feature type="coiled-coil region" evidence="1">
    <location>
        <begin position="12"/>
        <end position="46"/>
    </location>
</feature>